<reference evidence="1 2" key="1">
    <citation type="submission" date="2022-06" db="EMBL/GenBank/DDBJ databases">
        <title>Haloarcula sp. a new haloarchaeum isolate from saline soil.</title>
        <authorList>
            <person name="Strakova D."/>
            <person name="Galisteo C."/>
            <person name="Sanchez-Porro C."/>
            <person name="Ventosa A."/>
        </authorList>
    </citation>
    <scope>NUCLEOTIDE SEQUENCE [LARGE SCALE GENOMIC DNA]</scope>
    <source>
        <strain evidence="1 2">JCM 15760</strain>
    </source>
</reference>
<evidence type="ECO:0000313" key="2">
    <source>
        <dbReference type="Proteomes" id="UP001248536"/>
    </source>
</evidence>
<comment type="caution">
    <text evidence="1">The sequence shown here is derived from an EMBL/GenBank/DDBJ whole genome shotgun (WGS) entry which is preliminary data.</text>
</comment>
<dbReference type="Proteomes" id="UP001248536">
    <property type="component" value="Unassembled WGS sequence"/>
</dbReference>
<sequence length="59" mass="6420">MSVQYGEGIIDHAHVEVTPLSTAAVGVYVPLPMTERVCLLQWSRSDGVDIDLRHIGGDD</sequence>
<evidence type="ECO:0000313" key="1">
    <source>
        <dbReference type="EMBL" id="MDS0256065.1"/>
    </source>
</evidence>
<proteinExistence type="predicted"/>
<dbReference type="EMBL" id="JAMQCP010000007">
    <property type="protein sequence ID" value="MDS0256065.1"/>
    <property type="molecule type" value="Genomic_DNA"/>
</dbReference>
<gene>
    <name evidence="1" type="ORF">NC662_20415</name>
</gene>
<name>A0ABU2F7D4_HALAR</name>
<protein>
    <submittedName>
        <fullName evidence="1">Uncharacterized protein</fullName>
    </submittedName>
</protein>
<organism evidence="1 2">
    <name type="scientific">Haloarcula argentinensis</name>
    <dbReference type="NCBI Taxonomy" id="43776"/>
    <lineage>
        <taxon>Archaea</taxon>
        <taxon>Methanobacteriati</taxon>
        <taxon>Methanobacteriota</taxon>
        <taxon>Stenosarchaea group</taxon>
        <taxon>Halobacteria</taxon>
        <taxon>Halobacteriales</taxon>
        <taxon>Haloarculaceae</taxon>
        <taxon>Haloarcula</taxon>
    </lineage>
</organism>
<accession>A0ABU2F7D4</accession>
<dbReference type="RefSeq" id="WP_311241414.1">
    <property type="nucleotide sequence ID" value="NZ_BAABDY010000009.1"/>
</dbReference>
<keyword evidence="2" id="KW-1185">Reference proteome</keyword>